<dbReference type="Pfam" id="PF03551">
    <property type="entry name" value="PadR"/>
    <property type="match status" value="1"/>
</dbReference>
<dbReference type="InterPro" id="IPR036390">
    <property type="entry name" value="WH_DNA-bd_sf"/>
</dbReference>
<dbReference type="PANTHER" id="PTHR33169:SF14">
    <property type="entry name" value="TRANSCRIPTIONAL REGULATOR RV3488"/>
    <property type="match status" value="1"/>
</dbReference>
<dbReference type="PANTHER" id="PTHR33169">
    <property type="entry name" value="PADR-FAMILY TRANSCRIPTIONAL REGULATOR"/>
    <property type="match status" value="1"/>
</dbReference>
<dbReference type="RefSeq" id="WP_138190992.1">
    <property type="nucleotide sequence ID" value="NZ_VBWP01000005.1"/>
</dbReference>
<evidence type="ECO:0000313" key="3">
    <source>
        <dbReference type="Proteomes" id="UP000306912"/>
    </source>
</evidence>
<dbReference type="EMBL" id="VBWP01000005">
    <property type="protein sequence ID" value="TLG73855.1"/>
    <property type="molecule type" value="Genomic_DNA"/>
</dbReference>
<protein>
    <submittedName>
        <fullName evidence="2">Helix-turn-helix transcriptional regulator</fullName>
    </submittedName>
</protein>
<dbReference type="Proteomes" id="UP000306912">
    <property type="component" value="Unassembled WGS sequence"/>
</dbReference>
<dbReference type="InterPro" id="IPR036388">
    <property type="entry name" value="WH-like_DNA-bd_sf"/>
</dbReference>
<comment type="caution">
    <text evidence="2">The sequence shown here is derived from an EMBL/GenBank/DDBJ whole genome shotgun (WGS) entry which is preliminary data.</text>
</comment>
<dbReference type="OrthoDB" id="9808017at2"/>
<dbReference type="InParanoid" id="A0A5R8QBF2"/>
<dbReference type="InterPro" id="IPR052509">
    <property type="entry name" value="Metal_resp_DNA-bind_regulator"/>
</dbReference>
<reference evidence="2 3" key="1">
    <citation type="submission" date="2019-05" db="EMBL/GenBank/DDBJ databases">
        <title>Culicoidintestinum kansasii gen. nov., sp. nov. from the gastrointestinal tract of the biting midge, Culicoides sonorensis.</title>
        <authorList>
            <person name="Neupane S."/>
            <person name="Ghosh A."/>
            <person name="Gunther S."/>
            <person name="Martin K."/>
            <person name="Zurek L."/>
        </authorList>
    </citation>
    <scope>NUCLEOTIDE SEQUENCE [LARGE SCALE GENOMIC DNA]</scope>
    <source>
        <strain evidence="2 3">CS-1</strain>
    </source>
</reference>
<keyword evidence="3" id="KW-1185">Reference proteome</keyword>
<dbReference type="Gene3D" id="1.10.10.10">
    <property type="entry name" value="Winged helix-like DNA-binding domain superfamily/Winged helix DNA-binding domain"/>
    <property type="match status" value="1"/>
</dbReference>
<sequence>MKPIGSDTIRGNIDIILLSLLLEDDKYGYQLAREIEIKSKEQYVIKEATLYSALKRLEEQGHISSYMEDAEGRMRKYYTISRRGQSYFVEKCSEWKRSITIINYFLEDEKDE</sequence>
<evidence type="ECO:0000313" key="2">
    <source>
        <dbReference type="EMBL" id="TLG73855.1"/>
    </source>
</evidence>
<dbReference type="SUPFAM" id="SSF46785">
    <property type="entry name" value="Winged helix' DNA-binding domain"/>
    <property type="match status" value="1"/>
</dbReference>
<organism evidence="2 3">
    <name type="scientific">Culicoidibacter larvae</name>
    <dbReference type="NCBI Taxonomy" id="2579976"/>
    <lineage>
        <taxon>Bacteria</taxon>
        <taxon>Bacillati</taxon>
        <taxon>Bacillota</taxon>
        <taxon>Culicoidibacteria</taxon>
        <taxon>Culicoidibacterales</taxon>
        <taxon>Culicoidibacteraceae</taxon>
        <taxon>Culicoidibacter</taxon>
    </lineage>
</organism>
<gene>
    <name evidence="2" type="ORF">FEZ08_06890</name>
</gene>
<feature type="domain" description="Transcription regulator PadR N-terminal" evidence="1">
    <location>
        <begin position="17"/>
        <end position="88"/>
    </location>
</feature>
<accession>A0A5R8QBF2</accession>
<name>A0A5R8QBF2_9FIRM</name>
<dbReference type="AlphaFoldDB" id="A0A5R8QBF2"/>
<dbReference type="InterPro" id="IPR005149">
    <property type="entry name" value="Tscrpt_reg_PadR_N"/>
</dbReference>
<evidence type="ECO:0000259" key="1">
    <source>
        <dbReference type="Pfam" id="PF03551"/>
    </source>
</evidence>
<proteinExistence type="predicted"/>